<feature type="region of interest" description="Disordered" evidence="5">
    <location>
        <begin position="75"/>
        <end position="189"/>
    </location>
</feature>
<dbReference type="Gene3D" id="3.40.50.300">
    <property type="entry name" value="P-loop containing nucleotide triphosphate hydrolases"/>
    <property type="match status" value="2"/>
</dbReference>
<feature type="non-terminal residue" evidence="7">
    <location>
        <position position="1214"/>
    </location>
</feature>
<evidence type="ECO:0000256" key="2">
    <source>
        <dbReference type="ARBA" id="ARBA00022801"/>
    </source>
</evidence>
<keyword evidence="8" id="KW-1185">Reference proteome</keyword>
<dbReference type="Pfam" id="PF13245">
    <property type="entry name" value="AAA_19"/>
    <property type="match status" value="1"/>
</dbReference>
<protein>
    <recommendedName>
        <fullName evidence="6">DNA2/NAM7 helicase-like C-terminal domain-containing protein</fullName>
    </recommendedName>
</protein>
<feature type="compositionally biased region" description="Acidic residues" evidence="5">
    <location>
        <begin position="139"/>
        <end position="149"/>
    </location>
</feature>
<keyword evidence="2" id="KW-0378">Hydrolase</keyword>
<keyword evidence="3" id="KW-0347">Helicase</keyword>
<dbReference type="GO" id="GO:0005524">
    <property type="term" value="F:ATP binding"/>
    <property type="evidence" value="ECO:0007669"/>
    <property type="project" value="UniProtKB-KW"/>
</dbReference>
<dbReference type="PANTHER" id="PTHR43788">
    <property type="entry name" value="DNA2/NAM7 HELICASE FAMILY MEMBER"/>
    <property type="match status" value="1"/>
</dbReference>
<feature type="region of interest" description="Disordered" evidence="5">
    <location>
        <begin position="1"/>
        <end position="46"/>
    </location>
</feature>
<dbReference type="InterPro" id="IPR041679">
    <property type="entry name" value="DNA2/NAM7-like_C"/>
</dbReference>
<keyword evidence="4" id="KW-0067">ATP-binding</keyword>
<evidence type="ECO:0000256" key="4">
    <source>
        <dbReference type="ARBA" id="ARBA00022840"/>
    </source>
</evidence>
<keyword evidence="1" id="KW-0547">Nucleotide-binding</keyword>
<dbReference type="Proteomes" id="UP001177023">
    <property type="component" value="Unassembled WGS sequence"/>
</dbReference>
<dbReference type="AlphaFoldDB" id="A0AA36CRZ7"/>
<evidence type="ECO:0000256" key="1">
    <source>
        <dbReference type="ARBA" id="ARBA00022741"/>
    </source>
</evidence>
<evidence type="ECO:0000256" key="3">
    <source>
        <dbReference type="ARBA" id="ARBA00022806"/>
    </source>
</evidence>
<accession>A0AA36CRZ7</accession>
<feature type="domain" description="DNA2/NAM7 helicase-like C-terminal" evidence="6">
    <location>
        <begin position="1063"/>
        <end position="1211"/>
    </location>
</feature>
<comment type="caution">
    <text evidence="7">The sequence shown here is derived from an EMBL/GenBank/DDBJ whole genome shotgun (WGS) entry which is preliminary data.</text>
</comment>
<dbReference type="SUPFAM" id="SSF52540">
    <property type="entry name" value="P-loop containing nucleoside triphosphate hydrolases"/>
    <property type="match status" value="1"/>
</dbReference>
<dbReference type="EMBL" id="CATQJA010002628">
    <property type="protein sequence ID" value="CAJ0574225.1"/>
    <property type="molecule type" value="Genomic_DNA"/>
</dbReference>
<feature type="compositionally biased region" description="Low complexity" evidence="5">
    <location>
        <begin position="14"/>
        <end position="33"/>
    </location>
</feature>
<sequence>MDDNPADQLSKLAPIPECSSEETSPTTTQPGESNLEKMRNTVDPIDEPTIQIPVEINRVSFPLRSRKTNKVLDVIVLDSDSEQEIPRKTTRKSPNEAGSYKNKNPDISGNDADIESNGESVPDAPKMFGPLDEARLLEEELDYSEEPMDTSDAPPENDPNTEMESSDKDQAEATLAETNEEEKPDDQNPFAEFVVEADDDETDEEDDDEFLQRWTEAEEREKNAAWPTLPPLLPDVADHPNPNWCSHVLAALTEERPGMTKEELDSIAINPHFGRIPTHSIKQMRKCTNFREMHAIMPRCKDKLIELPGLGRLADISKLQDYSRRLVEYYTANPGAQSFEAPSGDVAQKPSATGIKPIDLDPNMPVLYKVIGLRPGKAYLLESVHYETSMGCEELRYITLDRKSWDKRNDVKGIFQTQLAIGDFVWVNDLTIPDVFLKKGTIKAGLESACTRGLPTPQIEPLFRASKFELVTPATKANPRPCYMIHAQPGAVSHRRNHQLAVMGEGRAVRVSHDLIVDQHRSRFTSNGLYMCTARQRISGSRYLCSIPISKEAEAKVLEYIRNDEPTQFTEAPTPTMVYRMADEIWEQYQDKIDTFRGYRKDPNLGCAILKETLTLGISAEEAKENEARDTRQWLTSVSFEQIAADGNTVIRAHFEIEGKTTEGDWTKGADLIISLVGDRPHPVMARLSEMRFSGSPINKAHCSAIPSLQDVPRLVHHLENPGPFPAKVYLLDEQTRSWIQKTLSKGFRDLTPTDPAYQTIDIIYGTQRGRAHLDEMPTTQKIPQLTPDIPSNIRIDGRNRPLTATQQMTIALLASKTPIGALQAPFGTGKTTSIAAAVHHVSRRPEARVVVTATTNNAVAQLTDAILRLNTPDNQRNVHRYRAEALTETITTRADIVELAGELLNDRSTRLSSSERKTLRTFIEGRRLIMDYMANLLTDPEQITKAERAMMLESAPGINAVAVYELINRWKPSHILAATIDSLIGLSEGLWEDQLKEITAIVIDEASLLSEAAFIALTCHFPKAQIFLVGDIRQSRPFTTLGLQSWPMDFGLRASLAVALNARTTPTIFYEKSWRSHPHLMSYASELFYSARLTTDVKPEDRPVFRNLALRLPTPGAPCVFVVYEGIAERSTVGSLSNVQEARHALEILKRIRASCPNEETTLISYYNAQTELLEQMTRNTTLANVRKASVERSQGSETGITLLLTTRSSAAM</sequence>
<dbReference type="GO" id="GO:0016787">
    <property type="term" value="F:hydrolase activity"/>
    <property type="evidence" value="ECO:0007669"/>
    <property type="project" value="UniProtKB-KW"/>
</dbReference>
<name>A0AA36CRZ7_9BILA</name>
<reference evidence="7" key="1">
    <citation type="submission" date="2023-06" db="EMBL/GenBank/DDBJ databases">
        <authorList>
            <person name="Delattre M."/>
        </authorList>
    </citation>
    <scope>NUCLEOTIDE SEQUENCE</scope>
    <source>
        <strain evidence="7">AF72</strain>
    </source>
</reference>
<evidence type="ECO:0000313" key="8">
    <source>
        <dbReference type="Proteomes" id="UP001177023"/>
    </source>
</evidence>
<dbReference type="InterPro" id="IPR050534">
    <property type="entry name" value="Coronavir_polyprotein_1ab"/>
</dbReference>
<dbReference type="InterPro" id="IPR027417">
    <property type="entry name" value="P-loop_NTPase"/>
</dbReference>
<gene>
    <name evidence="7" type="ORF">MSPICULIGERA_LOCUS12565</name>
</gene>
<evidence type="ECO:0000256" key="5">
    <source>
        <dbReference type="SAM" id="MobiDB-lite"/>
    </source>
</evidence>
<organism evidence="7 8">
    <name type="scientific">Mesorhabditis spiculigera</name>
    <dbReference type="NCBI Taxonomy" id="96644"/>
    <lineage>
        <taxon>Eukaryota</taxon>
        <taxon>Metazoa</taxon>
        <taxon>Ecdysozoa</taxon>
        <taxon>Nematoda</taxon>
        <taxon>Chromadorea</taxon>
        <taxon>Rhabditida</taxon>
        <taxon>Rhabditina</taxon>
        <taxon>Rhabditomorpha</taxon>
        <taxon>Rhabditoidea</taxon>
        <taxon>Rhabditidae</taxon>
        <taxon>Mesorhabditinae</taxon>
        <taxon>Mesorhabditis</taxon>
    </lineage>
</organism>
<dbReference type="Pfam" id="PF13087">
    <property type="entry name" value="AAA_12"/>
    <property type="match status" value="1"/>
</dbReference>
<evidence type="ECO:0000313" key="7">
    <source>
        <dbReference type="EMBL" id="CAJ0574225.1"/>
    </source>
</evidence>
<proteinExistence type="predicted"/>
<dbReference type="GO" id="GO:0043139">
    <property type="term" value="F:5'-3' DNA helicase activity"/>
    <property type="evidence" value="ECO:0007669"/>
    <property type="project" value="TreeGrafter"/>
</dbReference>
<dbReference type="PANTHER" id="PTHR43788:SF16">
    <property type="entry name" value="HELICASE WITH ZINC FINGER 2"/>
    <property type="match status" value="1"/>
</dbReference>
<evidence type="ECO:0000259" key="6">
    <source>
        <dbReference type="Pfam" id="PF13087"/>
    </source>
</evidence>